<sequence length="93" mass="10734">MHICPIAAEALILFQDPDDDLLKYYNKEVVHHAEFTSVNFFVLSGRRFYQLHKLNSLVLIKMKHIWLQSQFPIQGCRGILPQAHPVGPLDACF</sequence>
<proteinExistence type="predicted"/>
<reference evidence="1" key="1">
    <citation type="submission" date="2014-11" db="EMBL/GenBank/DDBJ databases">
        <authorList>
            <person name="Amaro Gonzalez C."/>
        </authorList>
    </citation>
    <scope>NUCLEOTIDE SEQUENCE</scope>
</reference>
<organism evidence="1">
    <name type="scientific">Anguilla anguilla</name>
    <name type="common">European freshwater eel</name>
    <name type="synonym">Muraena anguilla</name>
    <dbReference type="NCBI Taxonomy" id="7936"/>
    <lineage>
        <taxon>Eukaryota</taxon>
        <taxon>Metazoa</taxon>
        <taxon>Chordata</taxon>
        <taxon>Craniata</taxon>
        <taxon>Vertebrata</taxon>
        <taxon>Euteleostomi</taxon>
        <taxon>Actinopterygii</taxon>
        <taxon>Neopterygii</taxon>
        <taxon>Teleostei</taxon>
        <taxon>Anguilliformes</taxon>
        <taxon>Anguillidae</taxon>
        <taxon>Anguilla</taxon>
    </lineage>
</organism>
<dbReference type="AlphaFoldDB" id="A0A0E9RGC0"/>
<name>A0A0E9RGC0_ANGAN</name>
<dbReference type="EMBL" id="GBXM01081067">
    <property type="protein sequence ID" value="JAH27510.1"/>
    <property type="molecule type" value="Transcribed_RNA"/>
</dbReference>
<reference evidence="1" key="2">
    <citation type="journal article" date="2015" name="Fish Shellfish Immunol.">
        <title>Early steps in the European eel (Anguilla anguilla)-Vibrio vulnificus interaction in the gills: Role of the RtxA13 toxin.</title>
        <authorList>
            <person name="Callol A."/>
            <person name="Pajuelo D."/>
            <person name="Ebbesson L."/>
            <person name="Teles M."/>
            <person name="MacKenzie S."/>
            <person name="Amaro C."/>
        </authorList>
    </citation>
    <scope>NUCLEOTIDE SEQUENCE</scope>
</reference>
<evidence type="ECO:0000313" key="1">
    <source>
        <dbReference type="EMBL" id="JAH27510.1"/>
    </source>
</evidence>
<accession>A0A0E9RGC0</accession>
<protein>
    <submittedName>
        <fullName evidence="1">Uncharacterized protein</fullName>
    </submittedName>
</protein>